<dbReference type="Proteomes" id="UP000299102">
    <property type="component" value="Unassembled WGS sequence"/>
</dbReference>
<keyword evidence="2" id="KW-1185">Reference proteome</keyword>
<dbReference type="EMBL" id="BGZK01000071">
    <property type="protein sequence ID" value="GBP15425.1"/>
    <property type="molecule type" value="Genomic_DNA"/>
</dbReference>
<evidence type="ECO:0000313" key="2">
    <source>
        <dbReference type="Proteomes" id="UP000299102"/>
    </source>
</evidence>
<reference evidence="1 2" key="1">
    <citation type="journal article" date="2019" name="Commun. Biol.">
        <title>The bagworm genome reveals a unique fibroin gene that provides high tensile strength.</title>
        <authorList>
            <person name="Kono N."/>
            <person name="Nakamura H."/>
            <person name="Ohtoshi R."/>
            <person name="Tomita M."/>
            <person name="Numata K."/>
            <person name="Arakawa K."/>
        </authorList>
    </citation>
    <scope>NUCLEOTIDE SEQUENCE [LARGE SCALE GENOMIC DNA]</scope>
</reference>
<dbReference type="AlphaFoldDB" id="A0A4C1TMU3"/>
<accession>A0A4C1TMU3</accession>
<sequence>MRRSRYFIHADLSAVQRTKICRSDLPAIDVIRRLKTFRTFLLLPCVPILRHCDAFVTNFTAAEFRTLYRKMLRYKTETLFAVACVENERIAISFYIISLHIQPIAVKRTVTRFRLADMGARKYLHITIRRMSLIGVNIPINFDHEFRDVQKDLLKNQSLRKKSALRTRRLTAQLAVVITNQTRCRSCARAVHGRTKREPARRTRRASFPRFVFVLANRDMSGDGSVANSVAFQAEVTWFEFDHEPIDG</sequence>
<gene>
    <name evidence="1" type="ORF">EVAR_80595_1</name>
</gene>
<name>A0A4C1TMU3_EUMVA</name>
<evidence type="ECO:0000313" key="1">
    <source>
        <dbReference type="EMBL" id="GBP15425.1"/>
    </source>
</evidence>
<protein>
    <submittedName>
        <fullName evidence="1">Uncharacterized protein</fullName>
    </submittedName>
</protein>
<proteinExistence type="predicted"/>
<comment type="caution">
    <text evidence="1">The sequence shown here is derived from an EMBL/GenBank/DDBJ whole genome shotgun (WGS) entry which is preliminary data.</text>
</comment>
<organism evidence="1 2">
    <name type="scientific">Eumeta variegata</name>
    <name type="common">Bagworm moth</name>
    <name type="synonym">Eumeta japonica</name>
    <dbReference type="NCBI Taxonomy" id="151549"/>
    <lineage>
        <taxon>Eukaryota</taxon>
        <taxon>Metazoa</taxon>
        <taxon>Ecdysozoa</taxon>
        <taxon>Arthropoda</taxon>
        <taxon>Hexapoda</taxon>
        <taxon>Insecta</taxon>
        <taxon>Pterygota</taxon>
        <taxon>Neoptera</taxon>
        <taxon>Endopterygota</taxon>
        <taxon>Lepidoptera</taxon>
        <taxon>Glossata</taxon>
        <taxon>Ditrysia</taxon>
        <taxon>Tineoidea</taxon>
        <taxon>Psychidae</taxon>
        <taxon>Oiketicinae</taxon>
        <taxon>Eumeta</taxon>
    </lineage>
</organism>